<reference evidence="2" key="1">
    <citation type="submission" date="2023-01" db="EMBL/GenBank/DDBJ databases">
        <authorList>
            <person name="Van Ghelder C."/>
            <person name="Rancurel C."/>
        </authorList>
    </citation>
    <scope>NUCLEOTIDE SEQUENCE</scope>
    <source>
        <strain evidence="2">CNCM I-4278</strain>
    </source>
</reference>
<accession>A0A9W4XRK1</accession>
<evidence type="ECO:0008006" key="4">
    <source>
        <dbReference type="Google" id="ProtNLM"/>
    </source>
</evidence>
<keyword evidence="3" id="KW-1185">Reference proteome</keyword>
<organism evidence="2 3">
    <name type="scientific">Periconia digitata</name>
    <dbReference type="NCBI Taxonomy" id="1303443"/>
    <lineage>
        <taxon>Eukaryota</taxon>
        <taxon>Fungi</taxon>
        <taxon>Dikarya</taxon>
        <taxon>Ascomycota</taxon>
        <taxon>Pezizomycotina</taxon>
        <taxon>Dothideomycetes</taxon>
        <taxon>Pleosporomycetidae</taxon>
        <taxon>Pleosporales</taxon>
        <taxon>Massarineae</taxon>
        <taxon>Periconiaceae</taxon>
        <taxon>Periconia</taxon>
    </lineage>
</organism>
<comment type="caution">
    <text evidence="2">The sequence shown here is derived from an EMBL/GenBank/DDBJ whole genome shotgun (WGS) entry which is preliminary data.</text>
</comment>
<evidence type="ECO:0000313" key="3">
    <source>
        <dbReference type="Proteomes" id="UP001152607"/>
    </source>
</evidence>
<gene>
    <name evidence="2" type="ORF">PDIGIT_LOCUS3194</name>
</gene>
<name>A0A9W4XRK1_9PLEO</name>
<dbReference type="Proteomes" id="UP001152607">
    <property type="component" value="Unassembled WGS sequence"/>
</dbReference>
<feature type="chain" id="PRO_5040754909" description="Membrane-associated protein" evidence="1">
    <location>
        <begin position="18"/>
        <end position="196"/>
    </location>
</feature>
<keyword evidence="1" id="KW-0732">Signal</keyword>
<sequence>MLFSYCLFVALIYTVVADRGTAMHPRQASVSDPISSSSRPVHITTTTVSAGYYYYGENIRQSPIVTLWAPLSFGVSFPFTIAPSSYVRWCSLFPSYFTGTVSTGSTTTMALTVSYLSTLGTSACPIWTDCRDGTLLGPESATSVCGTTLSRCVTYHMLEKYGLNSADGMTTSLTCTSSRADKDTITTVYKILPPSS</sequence>
<dbReference type="EMBL" id="CAOQHR010000002">
    <property type="protein sequence ID" value="CAI6310440.1"/>
    <property type="molecule type" value="Genomic_DNA"/>
</dbReference>
<evidence type="ECO:0000256" key="1">
    <source>
        <dbReference type="SAM" id="SignalP"/>
    </source>
</evidence>
<feature type="signal peptide" evidence="1">
    <location>
        <begin position="1"/>
        <end position="17"/>
    </location>
</feature>
<proteinExistence type="predicted"/>
<evidence type="ECO:0000313" key="2">
    <source>
        <dbReference type="EMBL" id="CAI6310440.1"/>
    </source>
</evidence>
<dbReference type="AlphaFoldDB" id="A0A9W4XRK1"/>
<protein>
    <recommendedName>
        <fullName evidence="4">Membrane-associated protein</fullName>
    </recommendedName>
</protein>